<evidence type="ECO:0000313" key="1">
    <source>
        <dbReference type="EMBL" id="PKK75267.1"/>
    </source>
</evidence>
<sequence>MSKKITKRIIQHTIDQTINQLKNTSSSNNFWLCNFENLKACIYDYFQDVEEWTFQEIENETIQIDIFEYTYLLDNNNKIIICASPNYYGKAIFSDVCIEMDKAEQGDYLTNDGLCY</sequence>
<evidence type="ECO:0000313" key="2">
    <source>
        <dbReference type="Proteomes" id="UP000233469"/>
    </source>
</evidence>
<dbReference type="AlphaFoldDB" id="A0A2N1NMW5"/>
<organism evidence="1 2">
    <name type="scientific">Rhizophagus irregularis</name>
    <dbReference type="NCBI Taxonomy" id="588596"/>
    <lineage>
        <taxon>Eukaryota</taxon>
        <taxon>Fungi</taxon>
        <taxon>Fungi incertae sedis</taxon>
        <taxon>Mucoromycota</taxon>
        <taxon>Glomeromycotina</taxon>
        <taxon>Glomeromycetes</taxon>
        <taxon>Glomerales</taxon>
        <taxon>Glomeraceae</taxon>
        <taxon>Rhizophagus</taxon>
    </lineage>
</organism>
<gene>
    <name evidence="1" type="ORF">RhiirC2_773809</name>
</gene>
<proteinExistence type="predicted"/>
<dbReference type="VEuPathDB" id="FungiDB:FUN_021804"/>
<dbReference type="EMBL" id="LLXL01000254">
    <property type="protein sequence ID" value="PKK75267.1"/>
    <property type="molecule type" value="Genomic_DNA"/>
</dbReference>
<reference evidence="1 2" key="1">
    <citation type="submission" date="2016-04" db="EMBL/GenBank/DDBJ databases">
        <title>Genome analyses suggest a sexual origin of heterokaryosis in a supposedly ancient asexual fungus.</title>
        <authorList>
            <person name="Ropars J."/>
            <person name="Sedzielewska K."/>
            <person name="Noel J."/>
            <person name="Charron P."/>
            <person name="Farinelli L."/>
            <person name="Marton T."/>
            <person name="Kruger M."/>
            <person name="Pelin A."/>
            <person name="Brachmann A."/>
            <person name="Corradi N."/>
        </authorList>
    </citation>
    <scope>NUCLEOTIDE SEQUENCE [LARGE SCALE GENOMIC DNA]</scope>
    <source>
        <strain evidence="1 2">C2</strain>
    </source>
</reference>
<protein>
    <submittedName>
        <fullName evidence="1">Uncharacterized protein</fullName>
    </submittedName>
</protein>
<reference evidence="1 2" key="2">
    <citation type="submission" date="2017-10" db="EMBL/GenBank/DDBJ databases">
        <title>Extensive intraspecific genome diversity in a model arbuscular mycorrhizal fungus.</title>
        <authorList>
            <person name="Chen E.C.H."/>
            <person name="Morin E."/>
            <person name="Baudet D."/>
            <person name="Noel J."/>
            <person name="Ndikumana S."/>
            <person name="Charron P."/>
            <person name="St-Onge C."/>
            <person name="Giorgi J."/>
            <person name="Grigoriev I.V."/>
            <person name="Roux C."/>
            <person name="Martin F.M."/>
            <person name="Corradi N."/>
        </authorList>
    </citation>
    <scope>NUCLEOTIDE SEQUENCE [LARGE SCALE GENOMIC DNA]</scope>
    <source>
        <strain evidence="1 2">C2</strain>
    </source>
</reference>
<accession>A0A2N1NMW5</accession>
<dbReference type="VEuPathDB" id="FungiDB:RhiirFUN_020520"/>
<dbReference type="OrthoDB" id="2433065at2759"/>
<name>A0A2N1NMW5_9GLOM</name>
<dbReference type="VEuPathDB" id="FungiDB:RhiirA1_462268"/>
<dbReference type="Proteomes" id="UP000233469">
    <property type="component" value="Unassembled WGS sequence"/>
</dbReference>
<comment type="caution">
    <text evidence="1">The sequence shown here is derived from an EMBL/GenBank/DDBJ whole genome shotgun (WGS) entry which is preliminary data.</text>
</comment>